<evidence type="ECO:0000313" key="3">
    <source>
        <dbReference type="EMBL" id="MSB22664.1"/>
    </source>
</evidence>
<dbReference type="AlphaFoldDB" id="A0A6I2R7H0"/>
<feature type="compositionally biased region" description="Polar residues" evidence="1">
    <location>
        <begin position="142"/>
        <end position="151"/>
    </location>
</feature>
<reference evidence="3 4" key="1">
    <citation type="journal article" date="2019" name="Nat. Med.">
        <title>A library of human gut bacterial isolates paired with longitudinal multiomics data enables mechanistic microbiome research.</title>
        <authorList>
            <person name="Poyet M."/>
            <person name="Groussin M."/>
            <person name="Gibbons S.M."/>
            <person name="Avila-Pacheco J."/>
            <person name="Jiang X."/>
            <person name="Kearney S.M."/>
            <person name="Perrotta A.R."/>
            <person name="Berdy B."/>
            <person name="Zhao S."/>
            <person name="Lieberman T.D."/>
            <person name="Swanson P.K."/>
            <person name="Smith M."/>
            <person name="Roesemann S."/>
            <person name="Alexander J.E."/>
            <person name="Rich S.A."/>
            <person name="Livny J."/>
            <person name="Vlamakis H."/>
            <person name="Clish C."/>
            <person name="Bullock K."/>
            <person name="Deik A."/>
            <person name="Scott J."/>
            <person name="Pierce K.A."/>
            <person name="Xavier R.J."/>
            <person name="Alm E.J."/>
        </authorList>
    </citation>
    <scope>NUCLEOTIDE SEQUENCE [LARGE SCALE GENOMIC DNA]</scope>
    <source>
        <strain evidence="3 4">BIOML-A2</strain>
    </source>
</reference>
<organism evidence="3 4">
    <name type="scientific">Flavonifractor plautii</name>
    <name type="common">Fusobacterium plautii</name>
    <dbReference type="NCBI Taxonomy" id="292800"/>
    <lineage>
        <taxon>Bacteria</taxon>
        <taxon>Bacillati</taxon>
        <taxon>Bacillota</taxon>
        <taxon>Clostridia</taxon>
        <taxon>Eubacteriales</taxon>
        <taxon>Oscillospiraceae</taxon>
        <taxon>Flavonifractor</taxon>
    </lineage>
</organism>
<keyword evidence="2" id="KW-0812">Transmembrane</keyword>
<evidence type="ECO:0000256" key="1">
    <source>
        <dbReference type="SAM" id="MobiDB-lite"/>
    </source>
</evidence>
<dbReference type="EMBL" id="WKPR01000048">
    <property type="protein sequence ID" value="MSB22664.1"/>
    <property type="molecule type" value="Genomic_DNA"/>
</dbReference>
<keyword evidence="2" id="KW-0472">Membrane</keyword>
<dbReference type="Proteomes" id="UP000434475">
    <property type="component" value="Unassembled WGS sequence"/>
</dbReference>
<gene>
    <name evidence="3" type="ORF">GKE97_24700</name>
</gene>
<feature type="region of interest" description="Disordered" evidence="1">
    <location>
        <begin position="132"/>
        <end position="151"/>
    </location>
</feature>
<proteinExistence type="predicted"/>
<accession>A0A6I2R7H0</accession>
<feature type="transmembrane region" description="Helical" evidence="2">
    <location>
        <begin position="82"/>
        <end position="104"/>
    </location>
</feature>
<keyword evidence="2" id="KW-1133">Transmembrane helix</keyword>
<dbReference type="RefSeq" id="WP_049893302.1">
    <property type="nucleotide sequence ID" value="NZ_JADMVA010000040.1"/>
</dbReference>
<name>A0A6I2R7H0_FLAPL</name>
<protein>
    <submittedName>
        <fullName evidence="3">Uncharacterized protein</fullName>
    </submittedName>
</protein>
<sequence length="151" mass="17072">MNRDHVDRFCSRVCAHVRFSPDHAAITAELTAHLEDHAAALEARGFPSDVAVQQAVDAMGDPKEIGKELDKSHSPFLGWFQIWFRAAVWTLLLLSILTAAYSLLHRPPPSASPPRRRRSGFRRTGAFPRWRESWSPRRCTRGRTTASPWSA</sequence>
<dbReference type="InterPro" id="IPR047928">
    <property type="entry name" value="Perm_prefix_1"/>
</dbReference>
<dbReference type="NCBIfam" id="NF038403">
    <property type="entry name" value="perm_prefix_1"/>
    <property type="match status" value="1"/>
</dbReference>
<evidence type="ECO:0000313" key="4">
    <source>
        <dbReference type="Proteomes" id="UP000434475"/>
    </source>
</evidence>
<comment type="caution">
    <text evidence="3">The sequence shown here is derived from an EMBL/GenBank/DDBJ whole genome shotgun (WGS) entry which is preliminary data.</text>
</comment>
<evidence type="ECO:0000256" key="2">
    <source>
        <dbReference type="SAM" id="Phobius"/>
    </source>
</evidence>